<dbReference type="GO" id="GO:0016114">
    <property type="term" value="P:terpenoid biosynthetic process"/>
    <property type="evidence" value="ECO:0007669"/>
    <property type="project" value="InterPro"/>
</dbReference>
<proteinExistence type="predicted"/>
<comment type="caution">
    <text evidence="5">The sequence shown here is derived from an EMBL/GenBank/DDBJ whole genome shotgun (WGS) entry which is preliminary data.</text>
</comment>
<comment type="cofactor">
    <cofactor evidence="1">
        <name>Mg(2+)</name>
        <dbReference type="ChEBI" id="CHEBI:18420"/>
    </cofactor>
</comment>
<evidence type="ECO:0000313" key="6">
    <source>
        <dbReference type="Proteomes" id="UP000824469"/>
    </source>
</evidence>
<feature type="non-terminal residue" evidence="5">
    <location>
        <position position="80"/>
    </location>
</feature>
<feature type="non-terminal residue" evidence="5">
    <location>
        <position position="1"/>
    </location>
</feature>
<dbReference type="Pfam" id="PF03936">
    <property type="entry name" value="Terpene_synth_C"/>
    <property type="match status" value="1"/>
</dbReference>
<evidence type="ECO:0000256" key="2">
    <source>
        <dbReference type="ARBA" id="ARBA00022723"/>
    </source>
</evidence>
<keyword evidence="2" id="KW-0479">Metal-binding</keyword>
<dbReference type="PANTHER" id="PTHR31225:SF221">
    <property type="entry name" value="(-)-GERMACRENE D SYNTHASE"/>
    <property type="match status" value="1"/>
</dbReference>
<reference evidence="5 6" key="1">
    <citation type="journal article" date="2021" name="Nat. Plants">
        <title>The Taxus genome provides insights into paclitaxel biosynthesis.</title>
        <authorList>
            <person name="Xiong X."/>
            <person name="Gou J."/>
            <person name="Liao Q."/>
            <person name="Li Y."/>
            <person name="Zhou Q."/>
            <person name="Bi G."/>
            <person name="Li C."/>
            <person name="Du R."/>
            <person name="Wang X."/>
            <person name="Sun T."/>
            <person name="Guo L."/>
            <person name="Liang H."/>
            <person name="Lu P."/>
            <person name="Wu Y."/>
            <person name="Zhang Z."/>
            <person name="Ro D.K."/>
            <person name="Shang Y."/>
            <person name="Huang S."/>
            <person name="Yan J."/>
        </authorList>
    </citation>
    <scope>NUCLEOTIDE SEQUENCE [LARGE SCALE GENOMIC DNA]</scope>
    <source>
        <strain evidence="5">Ta-2019</strain>
    </source>
</reference>
<gene>
    <name evidence="5" type="ORF">KI387_021908</name>
</gene>
<evidence type="ECO:0000259" key="4">
    <source>
        <dbReference type="Pfam" id="PF03936"/>
    </source>
</evidence>
<dbReference type="AlphaFoldDB" id="A0AA38GB58"/>
<keyword evidence="6" id="KW-1185">Reference proteome</keyword>
<dbReference type="PANTHER" id="PTHR31225">
    <property type="entry name" value="OS04G0344100 PROTEIN-RELATED"/>
    <property type="match status" value="1"/>
</dbReference>
<organism evidence="5 6">
    <name type="scientific">Taxus chinensis</name>
    <name type="common">Chinese yew</name>
    <name type="synonym">Taxus wallichiana var. chinensis</name>
    <dbReference type="NCBI Taxonomy" id="29808"/>
    <lineage>
        <taxon>Eukaryota</taxon>
        <taxon>Viridiplantae</taxon>
        <taxon>Streptophyta</taxon>
        <taxon>Embryophyta</taxon>
        <taxon>Tracheophyta</taxon>
        <taxon>Spermatophyta</taxon>
        <taxon>Pinopsida</taxon>
        <taxon>Pinidae</taxon>
        <taxon>Conifers II</taxon>
        <taxon>Cupressales</taxon>
        <taxon>Taxaceae</taxon>
        <taxon>Taxus</taxon>
    </lineage>
</organism>
<dbReference type="Proteomes" id="UP000824469">
    <property type="component" value="Unassembled WGS sequence"/>
</dbReference>
<dbReference type="Gene3D" id="1.10.600.10">
    <property type="entry name" value="Farnesyl Diphosphate Synthase"/>
    <property type="match status" value="1"/>
</dbReference>
<dbReference type="GO" id="GO:0010333">
    <property type="term" value="F:terpene synthase activity"/>
    <property type="evidence" value="ECO:0007669"/>
    <property type="project" value="InterPro"/>
</dbReference>
<name>A0AA38GB58_TAXCH</name>
<sequence length="80" mass="9708">YGTIDELTPFKESLINWDMSMMDRLPDYMKITLQFAYKTYTEIFTEAEKWKNLILAEFQDAEWIANKYHPNLQEYLKNCL</sequence>
<protein>
    <recommendedName>
        <fullName evidence="4">Terpene synthase metal-binding domain-containing protein</fullName>
    </recommendedName>
</protein>
<dbReference type="InterPro" id="IPR050148">
    <property type="entry name" value="Terpene_synthase-like"/>
</dbReference>
<dbReference type="InterPro" id="IPR005630">
    <property type="entry name" value="Terpene_synthase_metal-bd"/>
</dbReference>
<feature type="domain" description="Terpene synthase metal-binding" evidence="4">
    <location>
        <begin position="1"/>
        <end position="78"/>
    </location>
</feature>
<dbReference type="EMBL" id="JAHRHJ020000004">
    <property type="protein sequence ID" value="KAH9320139.1"/>
    <property type="molecule type" value="Genomic_DNA"/>
</dbReference>
<evidence type="ECO:0000313" key="5">
    <source>
        <dbReference type="EMBL" id="KAH9320139.1"/>
    </source>
</evidence>
<evidence type="ECO:0000256" key="3">
    <source>
        <dbReference type="ARBA" id="ARBA00023239"/>
    </source>
</evidence>
<accession>A0AA38GB58</accession>
<dbReference type="InterPro" id="IPR008949">
    <property type="entry name" value="Isoprenoid_synthase_dom_sf"/>
</dbReference>
<dbReference type="GO" id="GO:0000287">
    <property type="term" value="F:magnesium ion binding"/>
    <property type="evidence" value="ECO:0007669"/>
    <property type="project" value="InterPro"/>
</dbReference>
<keyword evidence="3" id="KW-0456">Lyase</keyword>
<dbReference type="SUPFAM" id="SSF48576">
    <property type="entry name" value="Terpenoid synthases"/>
    <property type="match status" value="1"/>
</dbReference>
<evidence type="ECO:0000256" key="1">
    <source>
        <dbReference type="ARBA" id="ARBA00001946"/>
    </source>
</evidence>